<dbReference type="GO" id="GO:0006308">
    <property type="term" value="P:DNA catabolic process"/>
    <property type="evidence" value="ECO:0007669"/>
    <property type="project" value="UniProtKB-UniRule"/>
</dbReference>
<dbReference type="InterPro" id="IPR003753">
    <property type="entry name" value="Exonuc_VII_L"/>
</dbReference>
<evidence type="ECO:0000256" key="5">
    <source>
        <dbReference type="HAMAP-Rule" id="MF_00378"/>
    </source>
</evidence>
<evidence type="ECO:0000256" key="2">
    <source>
        <dbReference type="ARBA" id="ARBA00022722"/>
    </source>
</evidence>
<dbReference type="HAMAP" id="MF_00378">
    <property type="entry name" value="Exonuc_7_L"/>
    <property type="match status" value="1"/>
</dbReference>
<reference evidence="9 10" key="1">
    <citation type="journal article" date="2019" name="ISME J.">
        <title>Insights into ecological role of a new deltaproteobacterial order Candidatus Acidulodesulfobacterales by metagenomics and metatranscriptomics.</title>
        <authorList>
            <person name="Tan S."/>
            <person name="Liu J."/>
            <person name="Fang Y."/>
            <person name="Hedlund B.P."/>
            <person name="Lian Z.H."/>
            <person name="Huang L.Y."/>
            <person name="Li J.T."/>
            <person name="Huang L.N."/>
            <person name="Li W.J."/>
            <person name="Jiang H.C."/>
            <person name="Dong H.L."/>
            <person name="Shu W.S."/>
        </authorList>
    </citation>
    <scope>NUCLEOTIDE SEQUENCE [LARGE SCALE GENOMIC DNA]</scope>
    <source>
        <strain evidence="9">AP2</strain>
    </source>
</reference>
<comment type="similarity">
    <text evidence="5 6">Belongs to the XseA family.</text>
</comment>
<dbReference type="EMBL" id="SGBC01000004">
    <property type="protein sequence ID" value="RZD15629.1"/>
    <property type="molecule type" value="Genomic_DNA"/>
</dbReference>
<evidence type="ECO:0000313" key="10">
    <source>
        <dbReference type="Proteomes" id="UP000316562"/>
    </source>
</evidence>
<evidence type="ECO:0000256" key="4">
    <source>
        <dbReference type="ARBA" id="ARBA00022839"/>
    </source>
</evidence>
<keyword evidence="1 5" id="KW-0963">Cytoplasm</keyword>
<dbReference type="Proteomes" id="UP000316562">
    <property type="component" value="Unassembled WGS sequence"/>
</dbReference>
<dbReference type="GO" id="GO:0008855">
    <property type="term" value="F:exodeoxyribonuclease VII activity"/>
    <property type="evidence" value="ECO:0007669"/>
    <property type="project" value="UniProtKB-UniRule"/>
</dbReference>
<dbReference type="AlphaFoldDB" id="A0A519BED6"/>
<dbReference type="GO" id="GO:0009318">
    <property type="term" value="C:exodeoxyribonuclease VII complex"/>
    <property type="evidence" value="ECO:0007669"/>
    <property type="project" value="UniProtKB-UniRule"/>
</dbReference>
<dbReference type="EC" id="3.1.11.6" evidence="5"/>
<evidence type="ECO:0000259" key="7">
    <source>
        <dbReference type="Pfam" id="PF02601"/>
    </source>
</evidence>
<dbReference type="NCBIfam" id="TIGR00237">
    <property type="entry name" value="xseA"/>
    <property type="match status" value="1"/>
</dbReference>
<protein>
    <recommendedName>
        <fullName evidence="5">Exodeoxyribonuclease 7 large subunit</fullName>
        <ecNumber evidence="5">3.1.11.6</ecNumber>
    </recommendedName>
    <alternativeName>
        <fullName evidence="5">Exodeoxyribonuclease VII large subunit</fullName>
        <shortName evidence="5">Exonuclease VII large subunit</shortName>
    </alternativeName>
</protein>
<feature type="domain" description="Exonuclease VII large subunit C-terminal" evidence="7">
    <location>
        <begin position="135"/>
        <end position="498"/>
    </location>
</feature>
<evidence type="ECO:0000313" key="9">
    <source>
        <dbReference type="EMBL" id="RZD15629.1"/>
    </source>
</evidence>
<name>A0A519BED6_ACIG2</name>
<dbReference type="CDD" id="cd04489">
    <property type="entry name" value="ExoVII_LU_OBF"/>
    <property type="match status" value="1"/>
</dbReference>
<dbReference type="PANTHER" id="PTHR30008:SF0">
    <property type="entry name" value="EXODEOXYRIBONUCLEASE 7 LARGE SUBUNIT"/>
    <property type="match status" value="1"/>
</dbReference>
<dbReference type="InterPro" id="IPR025824">
    <property type="entry name" value="OB-fold_nuc-bd_dom"/>
</dbReference>
<organism evidence="9 10">
    <name type="scientific">Acididesulfobacter guangdongensis</name>
    <dbReference type="NCBI Taxonomy" id="2597225"/>
    <lineage>
        <taxon>Bacteria</taxon>
        <taxon>Deltaproteobacteria</taxon>
        <taxon>Candidatus Acidulodesulfobacterales</taxon>
        <taxon>Candidatus Acididesulfobacter</taxon>
    </lineage>
</organism>
<comment type="catalytic activity">
    <reaction evidence="5 6">
        <text>Exonucleolytic cleavage in either 5'- to 3'- or 3'- to 5'-direction to yield nucleoside 5'-phosphates.</text>
        <dbReference type="EC" id="3.1.11.6"/>
    </reaction>
</comment>
<evidence type="ECO:0000259" key="8">
    <source>
        <dbReference type="Pfam" id="PF13742"/>
    </source>
</evidence>
<sequence>MNEYTNTMIENIDSGKIIYSVSELTLLIKETVETKFYSIWIKGEISGFKSSYASGYYFDLKDSKAKISSIIFKYDIQRLNFKIKEGMSVIAFGRINLYEPRGTYSFIISDIEPEGYGKLALAYEQLKEKLQNEGLFDKEHKRNIPFLPYTIGIVTSKSGAVLHDIVKIIRRRFDNIHLVFANASVQGINSSAEIANAIKLLNQYSKNEHKIDILIVGRGGGSLEDLWSFNEEKTAYAIYNSDIPVISAVGHETDFTIADFVADVRASTPSNAAEIAVPVKIDLLSAIKKFNERLKSAALNIIKNKNNTIKYLHSRQYNKNPKKIIEEKFILIDDVINDLFNAEKIIINNYKLKVNSLNKRLELRHPAHILKDKYLRFKEMQTRFKLRHPYKIIKDYKIIIEKSNKILNDAMFRKIFYFKSIAGGTDLNNDKAIKNRILTDRNSLRLSYNTLQSISPYSVLKRGYSIALSETDKIISSITDVNINDKIKIIMNDGLINSTVISKDSKINKIS</sequence>
<evidence type="ECO:0000256" key="6">
    <source>
        <dbReference type="RuleBase" id="RU004355"/>
    </source>
</evidence>
<keyword evidence="4 5" id="KW-0269">Exonuclease</keyword>
<feature type="domain" description="OB-fold nucleic acid binding" evidence="8">
    <location>
        <begin position="19"/>
        <end position="112"/>
    </location>
</feature>
<dbReference type="Pfam" id="PF02601">
    <property type="entry name" value="Exonuc_VII_L"/>
    <property type="match status" value="1"/>
</dbReference>
<comment type="caution">
    <text evidence="9">The sequence shown here is derived from an EMBL/GenBank/DDBJ whole genome shotgun (WGS) entry which is preliminary data.</text>
</comment>
<comment type="function">
    <text evidence="5">Bidirectionally degrades single-stranded DNA into large acid-insoluble oligonucleotides, which are then degraded further into small acid-soluble oligonucleotides.</text>
</comment>
<evidence type="ECO:0000256" key="1">
    <source>
        <dbReference type="ARBA" id="ARBA00022490"/>
    </source>
</evidence>
<keyword evidence="2 5" id="KW-0540">Nuclease</keyword>
<dbReference type="PANTHER" id="PTHR30008">
    <property type="entry name" value="EXODEOXYRIBONUCLEASE 7 LARGE SUBUNIT"/>
    <property type="match status" value="1"/>
</dbReference>
<dbReference type="GO" id="GO:0005737">
    <property type="term" value="C:cytoplasm"/>
    <property type="evidence" value="ECO:0007669"/>
    <property type="project" value="UniProtKB-SubCell"/>
</dbReference>
<proteinExistence type="inferred from homology"/>
<evidence type="ECO:0000256" key="3">
    <source>
        <dbReference type="ARBA" id="ARBA00022801"/>
    </source>
</evidence>
<gene>
    <name evidence="5 9" type="primary">xseA</name>
    <name evidence="9" type="ORF">EVJ46_08835</name>
</gene>
<dbReference type="GO" id="GO:0003676">
    <property type="term" value="F:nucleic acid binding"/>
    <property type="evidence" value="ECO:0007669"/>
    <property type="project" value="InterPro"/>
</dbReference>
<dbReference type="InterPro" id="IPR020579">
    <property type="entry name" value="Exonuc_VII_lsu_C"/>
</dbReference>
<comment type="subunit">
    <text evidence="5">Heterooligomer composed of large and small subunits.</text>
</comment>
<comment type="subcellular location">
    <subcellularLocation>
        <location evidence="5 6">Cytoplasm</location>
    </subcellularLocation>
</comment>
<keyword evidence="3 5" id="KW-0378">Hydrolase</keyword>
<dbReference type="Pfam" id="PF13742">
    <property type="entry name" value="tRNA_anti_2"/>
    <property type="match status" value="1"/>
</dbReference>
<accession>A0A519BED6</accession>